<organism evidence="1 2">
    <name type="scientific">Streptomyces citrinus</name>
    <dbReference type="NCBI Taxonomy" id="3118173"/>
    <lineage>
        <taxon>Bacteria</taxon>
        <taxon>Bacillati</taxon>
        <taxon>Actinomycetota</taxon>
        <taxon>Actinomycetes</taxon>
        <taxon>Kitasatosporales</taxon>
        <taxon>Streptomycetaceae</taxon>
        <taxon>Streptomyces</taxon>
    </lineage>
</organism>
<proteinExistence type="predicted"/>
<gene>
    <name evidence="1" type="ORF">V2W30_00470</name>
</gene>
<evidence type="ECO:0000313" key="1">
    <source>
        <dbReference type="EMBL" id="WWQ68819.1"/>
    </source>
</evidence>
<reference evidence="1" key="1">
    <citation type="journal article" date="2025" name="Int. J. Syst. Evol. Microbiol.">
        <title>Streptomyces citrinus sp. nov., with yellow diffusible pigment.</title>
        <authorList>
            <person name="He Y."/>
            <person name="Yang E."/>
            <person name="Xu J."/>
            <person name="Sun Y."/>
            <person name="Sun L."/>
        </authorList>
    </citation>
    <scope>NUCLEOTIDE SEQUENCE</scope>
    <source>
        <strain evidence="1">Q6</strain>
    </source>
</reference>
<evidence type="ECO:0000313" key="2">
    <source>
        <dbReference type="Proteomes" id="UP001432251"/>
    </source>
</evidence>
<sequence length="265" mass="28156">MWNDDITDYAAALTYYATLAVLPGLLVMVAAFGLVSPGTAQSLIEDVTAYAPGQAGNQLHDLLTRMMRENAGAWTVIATGLVSALWSACSYLAVFRRALHHMHHAPDRRTPLARAHRIVGTALALLSLLLLTALVLVLSRPVAEGIGRALQLDATVPLAWTIARWPLLLALVVLLVSTVFRNGPQTARVRHLSLPGGVLAAVLWLIVTGGFALYTSIITTYGRLYGSLAGIVVFLIWLWLSNLALLAGAQFSAELAAAETAGGSA</sequence>
<dbReference type="Proteomes" id="UP001432251">
    <property type="component" value="Chromosome"/>
</dbReference>
<dbReference type="EMBL" id="CP146022">
    <property type="protein sequence ID" value="WWQ68819.1"/>
    <property type="molecule type" value="Genomic_DNA"/>
</dbReference>
<protein>
    <submittedName>
        <fullName evidence="1">YihY/virulence factor BrkB family protein</fullName>
    </submittedName>
</protein>
<keyword evidence="2" id="KW-1185">Reference proteome</keyword>
<name>A0ACD5ANR0_9ACTN</name>
<accession>A0ACD5ANR0</accession>